<feature type="compositionally biased region" description="Low complexity" evidence="1">
    <location>
        <begin position="316"/>
        <end position="330"/>
    </location>
</feature>
<accession>A0A4U5MH83</accession>
<comment type="caution">
    <text evidence="3">The sequence shown here is derived from an EMBL/GenBank/DDBJ whole genome shotgun (WGS) entry which is preliminary data.</text>
</comment>
<feature type="compositionally biased region" description="Basic and acidic residues" evidence="1">
    <location>
        <begin position="367"/>
        <end position="381"/>
    </location>
</feature>
<feature type="region of interest" description="Disordered" evidence="1">
    <location>
        <begin position="746"/>
        <end position="814"/>
    </location>
</feature>
<reference evidence="3 4" key="2">
    <citation type="journal article" date="2019" name="G3 (Bethesda)">
        <title>Hybrid Assembly of the Genome of the Entomopathogenic Nematode Steinernema carpocapsae Identifies the X-Chromosome.</title>
        <authorList>
            <person name="Serra L."/>
            <person name="Macchietto M."/>
            <person name="Macias-Munoz A."/>
            <person name="McGill C.J."/>
            <person name="Rodriguez I.M."/>
            <person name="Rodriguez B."/>
            <person name="Murad R."/>
            <person name="Mortazavi A."/>
        </authorList>
    </citation>
    <scope>NUCLEOTIDE SEQUENCE [LARGE SCALE GENOMIC DNA]</scope>
    <source>
        <strain evidence="3 4">ALL</strain>
    </source>
</reference>
<feature type="compositionally biased region" description="Basic and acidic residues" evidence="1">
    <location>
        <begin position="153"/>
        <end position="212"/>
    </location>
</feature>
<dbReference type="OrthoDB" id="5877563at2759"/>
<feature type="domain" description="DUF7774" evidence="2">
    <location>
        <begin position="479"/>
        <end position="563"/>
    </location>
</feature>
<gene>
    <name evidence="3" type="ORF">L596_030919</name>
</gene>
<evidence type="ECO:0000313" key="3">
    <source>
        <dbReference type="EMBL" id="TKR68670.1"/>
    </source>
</evidence>
<dbReference type="EMBL" id="AZBU02000008">
    <property type="protein sequence ID" value="TKR68670.1"/>
    <property type="molecule type" value="Genomic_DNA"/>
</dbReference>
<evidence type="ECO:0000313" key="4">
    <source>
        <dbReference type="Proteomes" id="UP000298663"/>
    </source>
</evidence>
<keyword evidence="4" id="KW-1185">Reference proteome</keyword>
<protein>
    <recommendedName>
        <fullName evidence="2">DUF7774 domain-containing protein</fullName>
    </recommendedName>
</protein>
<dbReference type="STRING" id="34508.A0A4U5MH83"/>
<organism evidence="3 4">
    <name type="scientific">Steinernema carpocapsae</name>
    <name type="common">Entomopathogenic nematode</name>
    <dbReference type="NCBI Taxonomy" id="34508"/>
    <lineage>
        <taxon>Eukaryota</taxon>
        <taxon>Metazoa</taxon>
        <taxon>Ecdysozoa</taxon>
        <taxon>Nematoda</taxon>
        <taxon>Chromadorea</taxon>
        <taxon>Rhabditida</taxon>
        <taxon>Tylenchina</taxon>
        <taxon>Panagrolaimomorpha</taxon>
        <taxon>Strongyloidoidea</taxon>
        <taxon>Steinernematidae</taxon>
        <taxon>Steinernema</taxon>
    </lineage>
</organism>
<dbReference type="Proteomes" id="UP000298663">
    <property type="component" value="Unassembled WGS sequence"/>
</dbReference>
<sequence>MTTQSPVVEASDKASKKHLKKGSGPTDDDLRVLRARFHNRLNRFTNAITNVQSPHVAKDVDGGIRLKVQKAVPESSLSKTQDDEEDEFTRTVIEKVRGDLGGNQPVRTRLKTRALIVEAKKKTKKRSRDDPSNKQKKPNTTDQSEKRIKKAKKGDQAGKDQSSKVEKKPKPLAEEQSSKAEKKPKKTEEQPSKAEKKPKKSEEQPSKAEKKPSPSTGEQPSKAEKKPSPPTGEQPSKSEKKPSPPTGEQPNKSEKKPKTPMPPGPIEDQPSKAEKKPKPQSSEEQPSKAEKKPKKVEEQPSTAEKRSKSPSPPSAPKVSPKPAAASPVPGKKSRRSRIGRLVPAPIPITPQGPGALTPAVPSTRSDINSDHCGCDSEKSERIYPSSSAESLGEISPLTSPHNCDRDKFFEHLDEDILIDNKVLEEIATDLNKGIGNVDRAYIDENMATQLMDVQNKKDSERIDSAQIKMAVDEPFEVDETAQRVVEALTSSNVLGKVLTPEDSKILSDYFNGVQPLNDKVLKVLDQSLEKILDRADQFYDNKDELIIFMRNREKAKKHLLDAMIAKKTNFLQNLWGSAAYYAKMFQDGVVGVVDVANKGAVAARENAKVAMVYANQKASEAKVLAIKAQEGIQYANLKASETVVVAKEKMKSCYLAANDNVTAAVEVGQRAKTNAATAATVAQMVTADVKQKFTSESQRMKSSADTAIIVAQLVTEDAVNAISNGYSYVMGVWGTILAKLPSPLSSPANKKDLSAECGTCSTKSRSDESIEKPLEAEKTPKDPKPEEMKAAEPKDSKAEGGKDVKPKEANDVKL</sequence>
<name>A0A4U5MH83_STECR</name>
<feature type="region of interest" description="Disordered" evidence="1">
    <location>
        <begin position="99"/>
        <end position="399"/>
    </location>
</feature>
<feature type="compositionally biased region" description="Basic and acidic residues" evidence="1">
    <location>
        <begin position="764"/>
        <end position="814"/>
    </location>
</feature>
<dbReference type="InterPro" id="IPR056676">
    <property type="entry name" value="DUF7774"/>
</dbReference>
<dbReference type="AlphaFoldDB" id="A0A4U5MH83"/>
<evidence type="ECO:0000259" key="2">
    <source>
        <dbReference type="Pfam" id="PF24983"/>
    </source>
</evidence>
<evidence type="ECO:0000256" key="1">
    <source>
        <dbReference type="SAM" id="MobiDB-lite"/>
    </source>
</evidence>
<dbReference type="Pfam" id="PF24983">
    <property type="entry name" value="DUF7774"/>
    <property type="match status" value="1"/>
</dbReference>
<reference evidence="3 4" key="1">
    <citation type="journal article" date="2015" name="Genome Biol.">
        <title>Comparative genomics of Steinernema reveals deeply conserved gene regulatory networks.</title>
        <authorList>
            <person name="Dillman A.R."/>
            <person name="Macchietto M."/>
            <person name="Porter C.F."/>
            <person name="Rogers A."/>
            <person name="Williams B."/>
            <person name="Antoshechkin I."/>
            <person name="Lee M.M."/>
            <person name="Goodwin Z."/>
            <person name="Lu X."/>
            <person name="Lewis E.E."/>
            <person name="Goodrich-Blair H."/>
            <person name="Stock S.P."/>
            <person name="Adams B.J."/>
            <person name="Sternberg P.W."/>
            <person name="Mortazavi A."/>
        </authorList>
    </citation>
    <scope>NUCLEOTIDE SEQUENCE [LARGE SCALE GENOMIC DNA]</scope>
    <source>
        <strain evidence="3 4">ALL</strain>
    </source>
</reference>
<feature type="region of interest" description="Disordered" evidence="1">
    <location>
        <begin position="1"/>
        <end position="28"/>
    </location>
</feature>
<proteinExistence type="predicted"/>
<feature type="compositionally biased region" description="Basic and acidic residues" evidence="1">
    <location>
        <begin position="285"/>
        <end position="307"/>
    </location>
</feature>